<dbReference type="PANTHER" id="PTHR33778">
    <property type="entry name" value="PROTEIN MGTC"/>
    <property type="match status" value="1"/>
</dbReference>
<evidence type="ECO:0000313" key="10">
    <source>
        <dbReference type="Proteomes" id="UP000617426"/>
    </source>
</evidence>
<comment type="caution">
    <text evidence="9">The sequence shown here is derived from an EMBL/GenBank/DDBJ whole genome shotgun (WGS) entry which is preliminary data.</text>
</comment>
<proteinExistence type="inferred from homology"/>
<dbReference type="PANTHER" id="PTHR33778:SF1">
    <property type="entry name" value="MAGNESIUM TRANSPORTER YHID-RELATED"/>
    <property type="match status" value="1"/>
</dbReference>
<evidence type="ECO:0000256" key="4">
    <source>
        <dbReference type="ARBA" id="ARBA00022692"/>
    </source>
</evidence>
<dbReference type="RefSeq" id="WP_184451254.1">
    <property type="nucleotide sequence ID" value="NZ_JACHMK010000001.1"/>
</dbReference>
<evidence type="ECO:0000256" key="7">
    <source>
        <dbReference type="SAM" id="Phobius"/>
    </source>
</evidence>
<dbReference type="InterPro" id="IPR003416">
    <property type="entry name" value="MgtC/SapB/SrpB/YhiD_fam"/>
</dbReference>
<feature type="transmembrane region" description="Helical" evidence="7">
    <location>
        <begin position="76"/>
        <end position="94"/>
    </location>
</feature>
<gene>
    <name evidence="9" type="ORF">HD592_000108</name>
</gene>
<evidence type="ECO:0000256" key="1">
    <source>
        <dbReference type="ARBA" id="ARBA00004651"/>
    </source>
</evidence>
<keyword evidence="5 7" id="KW-1133">Transmembrane helix</keyword>
<evidence type="ECO:0000313" key="9">
    <source>
        <dbReference type="EMBL" id="MBB6333543.1"/>
    </source>
</evidence>
<feature type="domain" description="MgtC/SapB/SrpB/YhiD N-terminal" evidence="8">
    <location>
        <begin position="17"/>
        <end position="143"/>
    </location>
</feature>
<keyword evidence="4 7" id="KW-0812">Transmembrane</keyword>
<comment type="similarity">
    <text evidence="2">Belongs to the MgtC/SapB family.</text>
</comment>
<dbReference type="AlphaFoldDB" id="A0A923E274"/>
<dbReference type="GO" id="GO:0005886">
    <property type="term" value="C:plasma membrane"/>
    <property type="evidence" value="ECO:0007669"/>
    <property type="project" value="UniProtKB-SubCell"/>
</dbReference>
<keyword evidence="3" id="KW-1003">Cell membrane</keyword>
<accession>A0A923E274</accession>
<reference evidence="9" key="1">
    <citation type="submission" date="2020-08" db="EMBL/GenBank/DDBJ databases">
        <title>Sequencing the genomes of 1000 actinobacteria strains.</title>
        <authorList>
            <person name="Klenk H.-P."/>
        </authorList>
    </citation>
    <scope>NUCLEOTIDE SEQUENCE</scope>
    <source>
        <strain evidence="9">DSM 10695</strain>
    </source>
</reference>
<feature type="transmembrane region" description="Helical" evidence="7">
    <location>
        <begin position="12"/>
        <end position="30"/>
    </location>
</feature>
<comment type="subcellular location">
    <subcellularLocation>
        <location evidence="1">Cell membrane</location>
        <topology evidence="1">Multi-pass membrane protein</topology>
    </subcellularLocation>
</comment>
<feature type="transmembrane region" description="Helical" evidence="7">
    <location>
        <begin position="106"/>
        <end position="139"/>
    </location>
</feature>
<evidence type="ECO:0000259" key="8">
    <source>
        <dbReference type="Pfam" id="PF02308"/>
    </source>
</evidence>
<dbReference type="Proteomes" id="UP000617426">
    <property type="component" value="Unassembled WGS sequence"/>
</dbReference>
<evidence type="ECO:0000256" key="2">
    <source>
        <dbReference type="ARBA" id="ARBA00009298"/>
    </source>
</evidence>
<evidence type="ECO:0000256" key="6">
    <source>
        <dbReference type="ARBA" id="ARBA00023136"/>
    </source>
</evidence>
<sequence length="234" mass="24604">MGDLFSFAHFGYGVGALAMTGLLCSILGLERHYHLKDAGVKTHVLVGVGACLFTLVSVYGFGSSGPAGAPVDPSRLAAQVVSGIGFLGAGLIFVNNDTVKGLTTAATVWVSASIGVACGVGMVLLACVTVLLHVLLVFAVGPLLERIPSRKENDRLVVEYEAEKGVLRRILVTASGLGFAAMVNSTERIDTEHGRGVRAIMRFEGSHSLENLMKRVADIEGVNAVDRIEHSTLD</sequence>
<keyword evidence="6 7" id="KW-0472">Membrane</keyword>
<feature type="transmembrane region" description="Helical" evidence="7">
    <location>
        <begin position="42"/>
        <end position="61"/>
    </location>
</feature>
<keyword evidence="10" id="KW-1185">Reference proteome</keyword>
<organism evidence="9 10">
    <name type="scientific">Schaalia hyovaginalis</name>
    <dbReference type="NCBI Taxonomy" id="29316"/>
    <lineage>
        <taxon>Bacteria</taxon>
        <taxon>Bacillati</taxon>
        <taxon>Actinomycetota</taxon>
        <taxon>Actinomycetes</taxon>
        <taxon>Actinomycetales</taxon>
        <taxon>Actinomycetaceae</taxon>
        <taxon>Schaalia</taxon>
    </lineage>
</organism>
<dbReference type="EMBL" id="JACHMK010000001">
    <property type="protein sequence ID" value="MBB6333543.1"/>
    <property type="molecule type" value="Genomic_DNA"/>
</dbReference>
<dbReference type="InterPro" id="IPR049177">
    <property type="entry name" value="MgtC_SapB_SrpB_YhiD_N"/>
</dbReference>
<protein>
    <submittedName>
        <fullName evidence="9">Mg2+ transporter-C (MgtC) family protein</fullName>
    </submittedName>
</protein>
<evidence type="ECO:0000256" key="5">
    <source>
        <dbReference type="ARBA" id="ARBA00022989"/>
    </source>
</evidence>
<dbReference type="PRINTS" id="PR01837">
    <property type="entry name" value="MGTCSAPBPROT"/>
</dbReference>
<name>A0A923E274_9ACTO</name>
<evidence type="ECO:0000256" key="3">
    <source>
        <dbReference type="ARBA" id="ARBA00022475"/>
    </source>
</evidence>
<dbReference type="Pfam" id="PF02308">
    <property type="entry name" value="MgtC"/>
    <property type="match status" value="1"/>
</dbReference>